<protein>
    <submittedName>
        <fullName evidence="3">MBL fold metallo-hydrolase</fullName>
    </submittedName>
</protein>
<evidence type="ECO:0000313" key="3">
    <source>
        <dbReference type="EMBL" id="BCR04151.1"/>
    </source>
</evidence>
<proteinExistence type="predicted"/>
<sequence>MKTRLTILCENTVRPLEGLIGEHGFACYLETAKGNYLFDTGQGLGIGGNARILEKDLAQIRAVVLSHGHWDHTGGLPEVLRQTGPVDVWGHPAMFKARYHSKDSEQRYIGVPHRRDYLEALGARFRLENRWREIGPGVYLTGEIPRRTPFEKGDPHMHLADQEGSARQPDPLEDDLSLVVESDKGLILVLGCAHAGLVNILRHVQEQTGRQEIYAIIGGTHLGFADDAQFAQTLAALEDFRVKKLGVSHCTGLPRAAALAARLGERFFFGSAGAVLEG</sequence>
<evidence type="ECO:0000259" key="2">
    <source>
        <dbReference type="SMART" id="SM00849"/>
    </source>
</evidence>
<dbReference type="Gene3D" id="3.60.15.10">
    <property type="entry name" value="Ribonuclease Z/Hydroxyacylglutathione hydrolase-like"/>
    <property type="match status" value="1"/>
</dbReference>
<dbReference type="EMBL" id="AP024355">
    <property type="protein sequence ID" value="BCR04151.1"/>
    <property type="molecule type" value="Genomic_DNA"/>
</dbReference>
<reference evidence="3 4" key="2">
    <citation type="journal article" date="2021" name="Int. J. Syst. Evol. Microbiol.">
        <title>Isolation and Polyphasic Characterization of Desulfuromonas versatilis sp. Nov., an Electrogenic Bacteria Capable of Versatile Metabolism Isolated from a Graphene Oxide-Reducing Enrichment Culture.</title>
        <authorList>
            <person name="Xie L."/>
            <person name="Yoshida N."/>
            <person name="Ishii S."/>
            <person name="Meng L."/>
        </authorList>
    </citation>
    <scope>NUCLEOTIDE SEQUENCE [LARGE SCALE GENOMIC DNA]</scope>
    <source>
        <strain evidence="3 4">NIT-T3</strain>
    </source>
</reference>
<dbReference type="SUPFAM" id="SSF56281">
    <property type="entry name" value="Metallo-hydrolase/oxidoreductase"/>
    <property type="match status" value="1"/>
</dbReference>
<evidence type="ECO:0000313" key="4">
    <source>
        <dbReference type="Proteomes" id="UP001319827"/>
    </source>
</evidence>
<name>A0ABM8HQP1_9BACT</name>
<feature type="region of interest" description="Disordered" evidence="1">
    <location>
        <begin position="150"/>
        <end position="171"/>
    </location>
</feature>
<feature type="compositionally biased region" description="Basic and acidic residues" evidence="1">
    <location>
        <begin position="150"/>
        <end position="161"/>
    </location>
</feature>
<dbReference type="SMART" id="SM00849">
    <property type="entry name" value="Lactamase_B"/>
    <property type="match status" value="1"/>
</dbReference>
<reference evidence="3 4" key="1">
    <citation type="journal article" date="2016" name="C (Basel)">
        <title>Selective Growth of and Electricity Production by Marine Exoelectrogenic Bacteria in Self-Aggregated Hydrogel of Microbially Reduced Graphene Oxide.</title>
        <authorList>
            <person name="Yoshida N."/>
            <person name="Goto Y."/>
            <person name="Miyata Y."/>
        </authorList>
    </citation>
    <scope>NUCLEOTIDE SEQUENCE [LARGE SCALE GENOMIC DNA]</scope>
    <source>
        <strain evidence="3 4">NIT-T3</strain>
    </source>
</reference>
<keyword evidence="4" id="KW-1185">Reference proteome</keyword>
<accession>A0ABM8HQP1</accession>
<dbReference type="PANTHER" id="PTHR13754:SF13">
    <property type="entry name" value="METALLO-BETA-LACTAMASE SUPERFAMILY PROTEIN (AFU_ORTHOLOGUE AFUA_3G07630)"/>
    <property type="match status" value="1"/>
</dbReference>
<gene>
    <name evidence="3" type="ORF">DESUT3_12200</name>
</gene>
<dbReference type="RefSeq" id="WP_221251569.1">
    <property type="nucleotide sequence ID" value="NZ_AP024355.1"/>
</dbReference>
<organism evidence="3 4">
    <name type="scientific">Desulfuromonas versatilis</name>
    <dbReference type="NCBI Taxonomy" id="2802975"/>
    <lineage>
        <taxon>Bacteria</taxon>
        <taxon>Pseudomonadati</taxon>
        <taxon>Thermodesulfobacteriota</taxon>
        <taxon>Desulfuromonadia</taxon>
        <taxon>Desulfuromonadales</taxon>
        <taxon>Desulfuromonadaceae</taxon>
        <taxon>Desulfuromonas</taxon>
    </lineage>
</organism>
<dbReference type="Pfam" id="PF00753">
    <property type="entry name" value="Lactamase_B"/>
    <property type="match status" value="1"/>
</dbReference>
<dbReference type="InterPro" id="IPR036866">
    <property type="entry name" value="RibonucZ/Hydroxyglut_hydro"/>
</dbReference>
<feature type="domain" description="Metallo-beta-lactamase" evidence="2">
    <location>
        <begin position="23"/>
        <end position="249"/>
    </location>
</feature>
<dbReference type="Proteomes" id="UP001319827">
    <property type="component" value="Chromosome"/>
</dbReference>
<dbReference type="InterPro" id="IPR001279">
    <property type="entry name" value="Metallo-B-lactamas"/>
</dbReference>
<dbReference type="InterPro" id="IPR041712">
    <property type="entry name" value="DHPS-like_MBL-fold"/>
</dbReference>
<dbReference type="CDD" id="cd07713">
    <property type="entry name" value="DHPS-like_MBL-fold"/>
    <property type="match status" value="1"/>
</dbReference>
<dbReference type="PANTHER" id="PTHR13754">
    <property type="entry name" value="METALLO-BETA-LACTAMASE SUPERFAMILY PROTEIN"/>
    <property type="match status" value="1"/>
</dbReference>
<dbReference type="InterPro" id="IPR052926">
    <property type="entry name" value="Metallo-beta-lactamase_dom"/>
</dbReference>
<evidence type="ECO:0000256" key="1">
    <source>
        <dbReference type="SAM" id="MobiDB-lite"/>
    </source>
</evidence>